<evidence type="ECO:0000259" key="1">
    <source>
        <dbReference type="PROSITE" id="PS51733"/>
    </source>
</evidence>
<dbReference type="Pfam" id="PF21948">
    <property type="entry name" value="LplA-B_cat"/>
    <property type="match status" value="1"/>
</dbReference>
<organism evidence="2 3">
    <name type="scientific">Thermosporothrix hazakensis</name>
    <dbReference type="NCBI Taxonomy" id="644383"/>
    <lineage>
        <taxon>Bacteria</taxon>
        <taxon>Bacillati</taxon>
        <taxon>Chloroflexota</taxon>
        <taxon>Ktedonobacteria</taxon>
        <taxon>Ktedonobacterales</taxon>
        <taxon>Thermosporotrichaceae</taxon>
        <taxon>Thermosporothrix</taxon>
    </lineage>
</organism>
<dbReference type="InterPro" id="IPR050664">
    <property type="entry name" value="Octanoyltrans_LipM/LipL"/>
</dbReference>
<dbReference type="SUPFAM" id="SSF55681">
    <property type="entry name" value="Class II aaRS and biotin synthetases"/>
    <property type="match status" value="1"/>
</dbReference>
<evidence type="ECO:0000313" key="3">
    <source>
        <dbReference type="Proteomes" id="UP000248806"/>
    </source>
</evidence>
<gene>
    <name evidence="2" type="ORF">EI42_00275</name>
</gene>
<dbReference type="RefSeq" id="WP_170142271.1">
    <property type="nucleotide sequence ID" value="NZ_BIFX01000001.1"/>
</dbReference>
<name>A0A326UDV1_THEHA</name>
<dbReference type="Gene3D" id="3.30.930.10">
    <property type="entry name" value="Bira Bifunctional Protein, Domain 2"/>
    <property type="match status" value="1"/>
</dbReference>
<protein>
    <submittedName>
        <fullName evidence="2">Lipoate-protein ligase A</fullName>
    </submittedName>
</protein>
<dbReference type="AlphaFoldDB" id="A0A326UDV1"/>
<dbReference type="EMBL" id="QKUF01000001">
    <property type="protein sequence ID" value="PZW36105.1"/>
    <property type="molecule type" value="Genomic_DNA"/>
</dbReference>
<dbReference type="Proteomes" id="UP000248806">
    <property type="component" value="Unassembled WGS sequence"/>
</dbReference>
<dbReference type="InterPro" id="IPR004143">
    <property type="entry name" value="BPL_LPL_catalytic"/>
</dbReference>
<keyword evidence="3" id="KW-1185">Reference proteome</keyword>
<evidence type="ECO:0000313" key="2">
    <source>
        <dbReference type="EMBL" id="PZW36105.1"/>
    </source>
</evidence>
<dbReference type="InterPro" id="IPR045864">
    <property type="entry name" value="aa-tRNA-synth_II/BPL/LPL"/>
</dbReference>
<dbReference type="PANTHER" id="PTHR43679">
    <property type="entry name" value="OCTANOYLTRANSFERASE LIPM-RELATED"/>
    <property type="match status" value="1"/>
</dbReference>
<accession>A0A326UDV1</accession>
<dbReference type="PANTHER" id="PTHR43679:SF2">
    <property type="entry name" value="OCTANOYL-[GCVH]:PROTEIN N-OCTANOYLTRANSFERASE"/>
    <property type="match status" value="1"/>
</dbReference>
<feature type="domain" description="BPL/LPL catalytic" evidence="1">
    <location>
        <begin position="36"/>
        <end position="256"/>
    </location>
</feature>
<dbReference type="GO" id="GO:0016874">
    <property type="term" value="F:ligase activity"/>
    <property type="evidence" value="ECO:0007669"/>
    <property type="project" value="UniProtKB-KW"/>
</dbReference>
<comment type="caution">
    <text evidence="2">The sequence shown here is derived from an EMBL/GenBank/DDBJ whole genome shotgun (WGS) entry which is preliminary data.</text>
</comment>
<sequence length="259" mass="29105">MNRFCTQNANWNIIPLTITDQQQHIDRYETLFDSIRPGDQPILYWSLAERPGLVLGFSQKQEHLNQSALAELQIPVYRRRSGGTTVLVGPQLLCLDVILPPDHPLIQHDIVESYRWFGEAWVAALHRLDIDTEVISPEAAHAQRALLKQPETQAYERLMNRACYGTLSPYEVVTGLRKVVGLCMVRRRSGSLLQAGVVMHWESELLAQTLGTTPEEQALLREGLPKRVAGLDELAGREVGINEVIRAFEEVVTPVPEGA</sequence>
<keyword evidence="2" id="KW-0436">Ligase</keyword>
<dbReference type="PROSITE" id="PS51733">
    <property type="entry name" value="BPL_LPL_CATALYTIC"/>
    <property type="match status" value="1"/>
</dbReference>
<reference evidence="2 3" key="1">
    <citation type="submission" date="2018-06" db="EMBL/GenBank/DDBJ databases">
        <title>Genomic Encyclopedia of Archaeal and Bacterial Type Strains, Phase II (KMG-II): from individual species to whole genera.</title>
        <authorList>
            <person name="Goeker M."/>
        </authorList>
    </citation>
    <scope>NUCLEOTIDE SEQUENCE [LARGE SCALE GENOMIC DNA]</scope>
    <source>
        <strain evidence="2 3">ATCC BAA-1881</strain>
    </source>
</reference>
<proteinExistence type="predicted"/>